<dbReference type="Proteomes" id="UP000799764">
    <property type="component" value="Unassembled WGS sequence"/>
</dbReference>
<dbReference type="AlphaFoldDB" id="A0A9P4PRW6"/>
<evidence type="ECO:0000313" key="3">
    <source>
        <dbReference type="Proteomes" id="UP000799764"/>
    </source>
</evidence>
<sequence length="195" mass="21367">MLDAKGAISERMSEPLNWEKRLGHLLKCTDYVTPIVQPVPIARDSNLHDKLVDLSSIRGSLSHNSPTGLDTFSITPSQHARNHIISSKGSTLDDRATRASSVPTFALQTSPPGSTIDVPTGSTGAHPRSEFEGSSSGSLQRKRKSNDDESEYESFRAENDGKRRRAKNTGQCDTGEALWKSDREEFMPPPGSQFL</sequence>
<reference evidence="2" key="1">
    <citation type="journal article" date="2020" name="Stud. Mycol.">
        <title>101 Dothideomycetes genomes: a test case for predicting lifestyles and emergence of pathogens.</title>
        <authorList>
            <person name="Haridas S."/>
            <person name="Albert R."/>
            <person name="Binder M."/>
            <person name="Bloem J."/>
            <person name="Labutti K."/>
            <person name="Salamov A."/>
            <person name="Andreopoulos B."/>
            <person name="Baker S."/>
            <person name="Barry K."/>
            <person name="Bills G."/>
            <person name="Bluhm B."/>
            <person name="Cannon C."/>
            <person name="Castanera R."/>
            <person name="Culley D."/>
            <person name="Daum C."/>
            <person name="Ezra D."/>
            <person name="Gonzalez J."/>
            <person name="Henrissat B."/>
            <person name="Kuo A."/>
            <person name="Liang C."/>
            <person name="Lipzen A."/>
            <person name="Lutzoni F."/>
            <person name="Magnuson J."/>
            <person name="Mondo S."/>
            <person name="Nolan M."/>
            <person name="Ohm R."/>
            <person name="Pangilinan J."/>
            <person name="Park H.-J."/>
            <person name="Ramirez L."/>
            <person name="Alfaro M."/>
            <person name="Sun H."/>
            <person name="Tritt A."/>
            <person name="Yoshinaga Y."/>
            <person name="Zwiers L.-H."/>
            <person name="Turgeon B."/>
            <person name="Goodwin S."/>
            <person name="Spatafora J."/>
            <person name="Crous P."/>
            <person name="Grigoriev I."/>
        </authorList>
    </citation>
    <scope>NUCLEOTIDE SEQUENCE</scope>
    <source>
        <strain evidence="2">CBS 690.94</strain>
    </source>
</reference>
<accession>A0A9P4PRW6</accession>
<protein>
    <submittedName>
        <fullName evidence="2">Uncharacterized protein</fullName>
    </submittedName>
</protein>
<evidence type="ECO:0000313" key="2">
    <source>
        <dbReference type="EMBL" id="KAF2449052.1"/>
    </source>
</evidence>
<comment type="caution">
    <text evidence="2">The sequence shown here is derived from an EMBL/GenBank/DDBJ whole genome shotgun (WGS) entry which is preliminary data.</text>
</comment>
<proteinExistence type="predicted"/>
<gene>
    <name evidence="2" type="ORF">P171DRAFT_482085</name>
</gene>
<feature type="region of interest" description="Disordered" evidence="1">
    <location>
        <begin position="85"/>
        <end position="195"/>
    </location>
</feature>
<feature type="compositionally biased region" description="Polar residues" evidence="1">
    <location>
        <begin position="98"/>
        <end position="113"/>
    </location>
</feature>
<name>A0A9P4PRW6_9PLEO</name>
<evidence type="ECO:0000256" key="1">
    <source>
        <dbReference type="SAM" id="MobiDB-lite"/>
    </source>
</evidence>
<organism evidence="2 3">
    <name type="scientific">Karstenula rhodostoma CBS 690.94</name>
    <dbReference type="NCBI Taxonomy" id="1392251"/>
    <lineage>
        <taxon>Eukaryota</taxon>
        <taxon>Fungi</taxon>
        <taxon>Dikarya</taxon>
        <taxon>Ascomycota</taxon>
        <taxon>Pezizomycotina</taxon>
        <taxon>Dothideomycetes</taxon>
        <taxon>Pleosporomycetidae</taxon>
        <taxon>Pleosporales</taxon>
        <taxon>Massarineae</taxon>
        <taxon>Didymosphaeriaceae</taxon>
        <taxon>Karstenula</taxon>
    </lineage>
</organism>
<dbReference type="EMBL" id="MU001495">
    <property type="protein sequence ID" value="KAF2449052.1"/>
    <property type="molecule type" value="Genomic_DNA"/>
</dbReference>
<keyword evidence="3" id="KW-1185">Reference proteome</keyword>